<feature type="transmembrane region" description="Helical" evidence="6">
    <location>
        <begin position="334"/>
        <end position="354"/>
    </location>
</feature>
<proteinExistence type="predicted"/>
<accession>A0A3A5MDM3</accession>
<evidence type="ECO:0000256" key="1">
    <source>
        <dbReference type="ARBA" id="ARBA00004141"/>
    </source>
</evidence>
<dbReference type="InterPro" id="IPR004837">
    <property type="entry name" value="NaCa_Exmemb"/>
</dbReference>
<keyword evidence="2 6" id="KW-0812">Transmembrane</keyword>
<feature type="domain" description="Sodium/calcium exchanger membrane region" evidence="7">
    <location>
        <begin position="211"/>
        <end position="351"/>
    </location>
</feature>
<keyword evidence="4 6" id="KW-0472">Membrane</keyword>
<comment type="caution">
    <text evidence="8">The sequence shown here is derived from an EMBL/GenBank/DDBJ whole genome shotgun (WGS) entry which is preliminary data.</text>
</comment>
<evidence type="ECO:0000256" key="2">
    <source>
        <dbReference type="ARBA" id="ARBA00022692"/>
    </source>
</evidence>
<feature type="transmembrane region" description="Helical" evidence="6">
    <location>
        <begin position="65"/>
        <end position="87"/>
    </location>
</feature>
<dbReference type="InterPro" id="IPR044880">
    <property type="entry name" value="NCX_ion-bd_dom_sf"/>
</dbReference>
<feature type="domain" description="Sodium/calcium exchanger membrane region" evidence="7">
    <location>
        <begin position="3"/>
        <end position="139"/>
    </location>
</feature>
<name>A0A3A5MDM3_9MICC</name>
<evidence type="ECO:0000259" key="7">
    <source>
        <dbReference type="Pfam" id="PF01699"/>
    </source>
</evidence>
<protein>
    <submittedName>
        <fullName evidence="8">Sodium:proton exchanger</fullName>
    </submittedName>
</protein>
<evidence type="ECO:0000256" key="5">
    <source>
        <dbReference type="SAM" id="MobiDB-lite"/>
    </source>
</evidence>
<comment type="subcellular location">
    <subcellularLocation>
        <location evidence="1">Membrane</location>
        <topology evidence="1">Multi-pass membrane protein</topology>
    </subcellularLocation>
</comment>
<evidence type="ECO:0000313" key="9">
    <source>
        <dbReference type="Proteomes" id="UP000272560"/>
    </source>
</evidence>
<dbReference type="AlphaFoldDB" id="A0A3A5MDM3"/>
<dbReference type="Pfam" id="PF01699">
    <property type="entry name" value="Na_Ca_ex"/>
    <property type="match status" value="2"/>
</dbReference>
<dbReference type="Proteomes" id="UP000272560">
    <property type="component" value="Unassembled WGS sequence"/>
</dbReference>
<feature type="transmembrane region" description="Helical" evidence="6">
    <location>
        <begin position="207"/>
        <end position="230"/>
    </location>
</feature>
<dbReference type="OrthoDB" id="9794225at2"/>
<evidence type="ECO:0000256" key="3">
    <source>
        <dbReference type="ARBA" id="ARBA00022989"/>
    </source>
</evidence>
<evidence type="ECO:0000256" key="6">
    <source>
        <dbReference type="SAM" id="Phobius"/>
    </source>
</evidence>
<feature type="transmembrane region" description="Helical" evidence="6">
    <location>
        <begin position="308"/>
        <end position="327"/>
    </location>
</feature>
<feature type="compositionally biased region" description="Polar residues" evidence="5">
    <location>
        <begin position="167"/>
        <end position="178"/>
    </location>
</feature>
<dbReference type="EMBL" id="QZVT01000005">
    <property type="protein sequence ID" value="RJT79317.1"/>
    <property type="molecule type" value="Genomic_DNA"/>
</dbReference>
<reference evidence="8 9" key="1">
    <citation type="submission" date="2018-09" db="EMBL/GenBank/DDBJ databases">
        <title>Novel species of Arthrobacter.</title>
        <authorList>
            <person name="Liu Q."/>
            <person name="Xin Y.-H."/>
        </authorList>
    </citation>
    <scope>NUCLEOTIDE SEQUENCE [LARGE SCALE GENOMIC DNA]</scope>
    <source>
        <strain evidence="8 9">Hz2</strain>
    </source>
</reference>
<dbReference type="Gene3D" id="1.20.1420.30">
    <property type="entry name" value="NCX, central ion-binding region"/>
    <property type="match status" value="1"/>
</dbReference>
<feature type="transmembrane region" description="Helical" evidence="6">
    <location>
        <begin position="242"/>
        <end position="265"/>
    </location>
</feature>
<sequence length="362" mass="38786">MVSMITFILGAALLIYAADKLVSHLVGAARGLTVSVFLLAIIFTGIEFDDVALGVVLNLEDMDGVAVGIVFGTTVSYSGIVLAIAAIVAPTRVSIPRDYLGIFALSPLILIPFLLTGPMTIVHGFILVGLFLVFLTYVVVRESRANRPVFRDAEMFEAYEMARTPGSQAASSTDTLTLTRGEGGASPSQSSKFFTKKMPFPEANRRVGLPALALVALALVGLILGAYLVAEGTGGILEDLGMEATVFGATIATLVLTLEDLYLTVRPAMKGAPEIGIANLIGSAVFSVTAKLGVLLLFGSVIVDPQVFTWHLPALTLMTWVATYFLWTGHLRRWHGFVLLGLYIVYWTVTFFGFGEIPVEMD</sequence>
<evidence type="ECO:0000313" key="8">
    <source>
        <dbReference type="EMBL" id="RJT79317.1"/>
    </source>
</evidence>
<feature type="transmembrane region" description="Helical" evidence="6">
    <location>
        <begin position="277"/>
        <end position="302"/>
    </location>
</feature>
<feature type="transmembrane region" description="Helical" evidence="6">
    <location>
        <begin position="99"/>
        <end position="115"/>
    </location>
</feature>
<feature type="region of interest" description="Disordered" evidence="5">
    <location>
        <begin position="167"/>
        <end position="190"/>
    </location>
</feature>
<organism evidence="8 9">
    <name type="scientific">Arthrobacter cheniae</name>
    <dbReference type="NCBI Taxonomy" id="1258888"/>
    <lineage>
        <taxon>Bacteria</taxon>
        <taxon>Bacillati</taxon>
        <taxon>Actinomycetota</taxon>
        <taxon>Actinomycetes</taxon>
        <taxon>Micrococcales</taxon>
        <taxon>Micrococcaceae</taxon>
        <taxon>Arthrobacter</taxon>
    </lineage>
</organism>
<evidence type="ECO:0000256" key="4">
    <source>
        <dbReference type="ARBA" id="ARBA00023136"/>
    </source>
</evidence>
<feature type="transmembrane region" description="Helical" evidence="6">
    <location>
        <begin position="121"/>
        <end position="140"/>
    </location>
</feature>
<gene>
    <name evidence="8" type="ORF">D6T63_10470</name>
</gene>
<dbReference type="GO" id="GO:0016020">
    <property type="term" value="C:membrane"/>
    <property type="evidence" value="ECO:0007669"/>
    <property type="project" value="UniProtKB-SubCell"/>
</dbReference>
<keyword evidence="9" id="KW-1185">Reference proteome</keyword>
<dbReference type="GO" id="GO:0055085">
    <property type="term" value="P:transmembrane transport"/>
    <property type="evidence" value="ECO:0007669"/>
    <property type="project" value="InterPro"/>
</dbReference>
<keyword evidence="3 6" id="KW-1133">Transmembrane helix</keyword>